<evidence type="ECO:0000256" key="2">
    <source>
        <dbReference type="SAM" id="MobiDB-lite"/>
    </source>
</evidence>
<dbReference type="AlphaFoldDB" id="A0A2A4JWF6"/>
<feature type="coiled-coil region" evidence="1">
    <location>
        <begin position="118"/>
        <end position="171"/>
    </location>
</feature>
<evidence type="ECO:0000313" key="3">
    <source>
        <dbReference type="EMBL" id="PCG76028.1"/>
    </source>
</evidence>
<gene>
    <name evidence="3" type="ORF">B5V51_10462</name>
</gene>
<organism evidence="3">
    <name type="scientific">Heliothis virescens</name>
    <name type="common">Tobacco budworm moth</name>
    <dbReference type="NCBI Taxonomy" id="7102"/>
    <lineage>
        <taxon>Eukaryota</taxon>
        <taxon>Metazoa</taxon>
        <taxon>Ecdysozoa</taxon>
        <taxon>Arthropoda</taxon>
        <taxon>Hexapoda</taxon>
        <taxon>Insecta</taxon>
        <taxon>Pterygota</taxon>
        <taxon>Neoptera</taxon>
        <taxon>Endopterygota</taxon>
        <taxon>Lepidoptera</taxon>
        <taxon>Glossata</taxon>
        <taxon>Ditrysia</taxon>
        <taxon>Noctuoidea</taxon>
        <taxon>Noctuidae</taxon>
        <taxon>Heliothinae</taxon>
        <taxon>Heliothis</taxon>
    </lineage>
</organism>
<protein>
    <submittedName>
        <fullName evidence="3">Uncharacterized protein</fullName>
    </submittedName>
</protein>
<comment type="caution">
    <text evidence="3">The sequence shown here is derived from an EMBL/GenBank/DDBJ whole genome shotgun (WGS) entry which is preliminary data.</text>
</comment>
<feature type="compositionally biased region" description="Low complexity" evidence="2">
    <location>
        <begin position="238"/>
        <end position="248"/>
    </location>
</feature>
<proteinExistence type="predicted"/>
<reference evidence="3" key="1">
    <citation type="submission" date="2017-09" db="EMBL/GenBank/DDBJ databases">
        <title>Contemporary evolution of a Lepidopteran species, Heliothis virescens, in response to modern agricultural practices.</title>
        <authorList>
            <person name="Fritz M.L."/>
            <person name="Deyonke A.M."/>
            <person name="Papanicolaou A."/>
            <person name="Micinski S."/>
            <person name="Westbrook J."/>
            <person name="Gould F."/>
        </authorList>
    </citation>
    <scope>NUCLEOTIDE SEQUENCE [LARGE SCALE GENOMIC DNA]</scope>
    <source>
        <strain evidence="3">HvINT-</strain>
        <tissue evidence="3">Whole body</tissue>
    </source>
</reference>
<dbReference type="EMBL" id="NWSH01000495">
    <property type="protein sequence ID" value="PCG76028.1"/>
    <property type="molecule type" value="Genomic_DNA"/>
</dbReference>
<accession>A0A2A4JWF6</accession>
<feature type="compositionally biased region" description="Basic and acidic residues" evidence="2">
    <location>
        <begin position="227"/>
        <end position="237"/>
    </location>
</feature>
<feature type="region of interest" description="Disordered" evidence="2">
    <location>
        <begin position="215"/>
        <end position="261"/>
    </location>
</feature>
<keyword evidence="1" id="KW-0175">Coiled coil</keyword>
<evidence type="ECO:0000256" key="1">
    <source>
        <dbReference type="SAM" id="Coils"/>
    </source>
</evidence>
<name>A0A2A4JWF6_HELVI</name>
<sequence>MSRSPQRNLNDIKCNACNVVISELLAFVCNKVDTLPETAIVQICMSAFAETEIEGARQLVYKLLAPSKKFMRRKEGNQQKSVQEIVKIVKETDPDCIPIFVAKDLNKLPPVTFDHIDVTTFLKEMSLLKKEVASLRRENLEVPSPATNEEMESLKSEIQQLKDLVQGALSSNESENAKEILKQTTNTIPLIPSITINNKEVEEIFSDSIDFERAPRTSQACGAGAPRRGENESDTERVSSPVSSRSETAIVERRVDGGPSMQRAPIEVAPAFGGDSGEMITADRSSYTMADVVKNASHVGNNPKQDNDGWSTVRYKRRKTMNRRGVAQPLEQFNFRAAERKISLYISRVHKETTPSDIEAFIKYKTELNVQVYKINNVNNEFNAFKVIVPLNSVDLFLNDNGDRFWPADIVFRKFWERNQAANKRSAAKAELNNKN</sequence>